<name>A0A1I0RHW0_9BACT</name>
<gene>
    <name evidence="1" type="ORF">SAMN04488122_2859</name>
</gene>
<reference evidence="2" key="1">
    <citation type="submission" date="2016-10" db="EMBL/GenBank/DDBJ databases">
        <authorList>
            <person name="Varghese N."/>
            <person name="Submissions S."/>
        </authorList>
    </citation>
    <scope>NUCLEOTIDE SEQUENCE [LARGE SCALE GENOMIC DNA]</scope>
    <source>
        <strain evidence="2">DSM 3695</strain>
    </source>
</reference>
<protein>
    <submittedName>
        <fullName evidence="1">Uncharacterized protein</fullName>
    </submittedName>
</protein>
<sequence length="118" mass="13582">MFNFFRKSSREKKYLKNWEIDIGTEFDVIYNSDSIQYVNEDARIAIYFSVLNVSGNLLTASEAFSNEPQIIQDAGKWQLKGAKKSVNQILICVISFEDQNDAPWARAFFASIKQKNKS</sequence>
<dbReference type="AlphaFoldDB" id="A0A1I0RHW0"/>
<dbReference type="Proteomes" id="UP000199310">
    <property type="component" value="Unassembled WGS sequence"/>
</dbReference>
<dbReference type="EMBL" id="FOJG01000001">
    <property type="protein sequence ID" value="SEW40469.1"/>
    <property type="molecule type" value="Genomic_DNA"/>
</dbReference>
<keyword evidence="2" id="KW-1185">Reference proteome</keyword>
<evidence type="ECO:0000313" key="1">
    <source>
        <dbReference type="EMBL" id="SEW40469.1"/>
    </source>
</evidence>
<dbReference type="RefSeq" id="WP_089895769.1">
    <property type="nucleotide sequence ID" value="NZ_FOJG01000001.1"/>
</dbReference>
<evidence type="ECO:0000313" key="2">
    <source>
        <dbReference type="Proteomes" id="UP000199310"/>
    </source>
</evidence>
<organism evidence="1 2">
    <name type="scientific">Chitinophaga arvensicola</name>
    <dbReference type="NCBI Taxonomy" id="29529"/>
    <lineage>
        <taxon>Bacteria</taxon>
        <taxon>Pseudomonadati</taxon>
        <taxon>Bacteroidota</taxon>
        <taxon>Chitinophagia</taxon>
        <taxon>Chitinophagales</taxon>
        <taxon>Chitinophagaceae</taxon>
        <taxon>Chitinophaga</taxon>
    </lineage>
</organism>
<dbReference type="OrthoDB" id="1495169at2"/>
<proteinExistence type="predicted"/>
<accession>A0A1I0RHW0</accession>